<keyword evidence="3" id="KW-1003">Cell membrane</keyword>
<dbReference type="InterPro" id="IPR043148">
    <property type="entry name" value="TagF_C"/>
</dbReference>
<keyword evidence="5" id="KW-0777">Teichoic acid biosynthesis</keyword>
<dbReference type="SUPFAM" id="SSF53448">
    <property type="entry name" value="Nucleotide-diphospho-sugar transferases"/>
    <property type="match status" value="1"/>
</dbReference>
<dbReference type="Gene3D" id="3.40.50.11820">
    <property type="match status" value="1"/>
</dbReference>
<protein>
    <recommendedName>
        <fullName evidence="7">Glycosyltransferase 2-like domain-containing protein</fullName>
    </recommendedName>
</protein>
<keyword evidence="4" id="KW-0808">Transferase</keyword>
<sequence>MPRISVIVPIYDVEPYLAACLRSVAVQTWQDLEVVMVDDGSPDASAEIAAGFAARDDRFRLVRRDNGGLGAARNTGIRYATGDFLMFLDSDDLLPVHALDYLAASLLETGSDIATGNVTRYDGRRTRPSAMHRPVFARPGRATHITRNRALLRDRLVTNKLWRRSFWDAHALAFPEGVLYEDIAVALRAHFLARSVDVLPAPVYVWRERDAGGRSITQDKARTGHLADRFAAVAAVRRFLAEHNLTAHIHAWDQAVLESDLTNFLDVFDQGSEEFQARFLDLADAYLDDVAAPVLDALPALRRVEWHLVRARRPRDLADVVEWDRTVEPDRRVVRGLWGHHLDVPLPRGGGRGVPAAVTRVRDEIAPRFRLDSVRWADDRLVLEGRAASPFLRPAGRFHQRVFAALVHERTGRRIRVPAAVTRTRVSARQGREQDWGGFRIVVDPALVARAGRLGRWHVEVRVVNRGTVRQGRLADPRATWVARVGCRAVGQDRYVAPLLSETGDLVVDAEREAARVATQSVRGDLLRLVGTVLADFGPDPVLLVTRRPGGTPLTYPVRTDRRTFEATVDLNDLLPPRRPDGREPALPDLPPEWTVEVRGAGGTFPVTAMDDLPPGRHPLAGREIAVMRERSGRLVLRDQPVAAFADLAEWLPGGELLIEGRFSLPQEVEGLVVTALDRPDERLAPVEGSGTRFRARLTPERVGSLAGLLPLPKGRYGLAVRVKGGGDLPVELDAESPMVHETASRTFELDADPRGRAVLSVSGDLAGNERGKKAQWELRTAAYPAMRGRPLREAVFFSSAGGTRFAGSPRAVYEELRRRGTDLEFLWHVRDGQVALPEGVDPVRSLGREHYEALARCRYVVVDDPLPPWFARRSGQVVVQTWHGSPAALASPCAGPESEAAERRLDRLAESAGEWTHLVSAGPWWTPLLREAFRFTGEILETGLPCDDLLRTAPYGDPALGGDLGLRGDTGAAGVGRRLGLRPGTRVVLYVPGDGPPLDAAGVAAVLGEDHEVLVWRPPGVPPLPARPGGAARDVSAYPDPYGLYTAADVLVTGDEAAAFDFAVTGRPVILHAADLLPHPDVPGPALGGAGEVAGAIRDLEEVAGKHAGPMEAFLARYRPLADGRAAARLAERVFGQGWAKDA</sequence>
<feature type="domain" description="Glycosyltransferase 2-like" evidence="7">
    <location>
        <begin position="5"/>
        <end position="161"/>
    </location>
</feature>
<evidence type="ECO:0000256" key="3">
    <source>
        <dbReference type="ARBA" id="ARBA00022475"/>
    </source>
</evidence>
<dbReference type="RefSeq" id="WP_204059298.1">
    <property type="nucleotide sequence ID" value="NZ_BAAAGP010000021.1"/>
</dbReference>
<evidence type="ECO:0000313" key="9">
    <source>
        <dbReference type="Proteomes" id="UP000603904"/>
    </source>
</evidence>
<organism evidence="8 9">
    <name type="scientific">Microbispora corallina</name>
    <dbReference type="NCBI Taxonomy" id="83302"/>
    <lineage>
        <taxon>Bacteria</taxon>
        <taxon>Bacillati</taxon>
        <taxon>Actinomycetota</taxon>
        <taxon>Actinomycetes</taxon>
        <taxon>Streptosporangiales</taxon>
        <taxon>Streptosporangiaceae</taxon>
        <taxon>Microbispora</taxon>
    </lineage>
</organism>
<evidence type="ECO:0000256" key="4">
    <source>
        <dbReference type="ARBA" id="ARBA00022679"/>
    </source>
</evidence>
<dbReference type="InterPro" id="IPR007554">
    <property type="entry name" value="Glycerophosphate_synth"/>
</dbReference>
<proteinExistence type="inferred from homology"/>
<comment type="caution">
    <text evidence="8">The sequence shown here is derived from an EMBL/GenBank/DDBJ whole genome shotgun (WGS) entry which is preliminary data.</text>
</comment>
<evidence type="ECO:0000259" key="7">
    <source>
        <dbReference type="Pfam" id="PF00535"/>
    </source>
</evidence>
<comment type="subcellular location">
    <subcellularLocation>
        <location evidence="1">Cell membrane</location>
        <topology evidence="1">Peripheral membrane protein</topology>
    </subcellularLocation>
</comment>
<dbReference type="PANTHER" id="PTHR22916">
    <property type="entry name" value="GLYCOSYLTRANSFERASE"/>
    <property type="match status" value="1"/>
</dbReference>
<dbReference type="Gene3D" id="3.40.50.12580">
    <property type="match status" value="1"/>
</dbReference>
<comment type="similarity">
    <text evidence="2">Belongs to the CDP-glycerol glycerophosphotransferase family.</text>
</comment>
<dbReference type="CDD" id="cd00761">
    <property type="entry name" value="Glyco_tranf_GTA_type"/>
    <property type="match status" value="1"/>
</dbReference>
<dbReference type="EMBL" id="BOOC01000027">
    <property type="protein sequence ID" value="GIH42007.1"/>
    <property type="molecule type" value="Genomic_DNA"/>
</dbReference>
<dbReference type="Pfam" id="PF00535">
    <property type="entry name" value="Glycos_transf_2"/>
    <property type="match status" value="1"/>
</dbReference>
<dbReference type="InterPro" id="IPR001173">
    <property type="entry name" value="Glyco_trans_2-like"/>
</dbReference>
<accession>A0ABQ4G4N5</accession>
<dbReference type="Pfam" id="PF04464">
    <property type="entry name" value="Glyphos_transf"/>
    <property type="match status" value="1"/>
</dbReference>
<dbReference type="InterPro" id="IPR029044">
    <property type="entry name" value="Nucleotide-diphossugar_trans"/>
</dbReference>
<dbReference type="InterPro" id="IPR043149">
    <property type="entry name" value="TagF_N"/>
</dbReference>
<keyword evidence="9" id="KW-1185">Reference proteome</keyword>
<evidence type="ECO:0000256" key="5">
    <source>
        <dbReference type="ARBA" id="ARBA00022944"/>
    </source>
</evidence>
<dbReference type="PANTHER" id="PTHR22916:SF3">
    <property type="entry name" value="UDP-GLCNAC:BETAGAL BETA-1,3-N-ACETYLGLUCOSAMINYLTRANSFERASE-LIKE PROTEIN 1"/>
    <property type="match status" value="1"/>
</dbReference>
<evidence type="ECO:0000313" key="8">
    <source>
        <dbReference type="EMBL" id="GIH42007.1"/>
    </source>
</evidence>
<evidence type="ECO:0000256" key="6">
    <source>
        <dbReference type="ARBA" id="ARBA00023136"/>
    </source>
</evidence>
<evidence type="ECO:0000256" key="1">
    <source>
        <dbReference type="ARBA" id="ARBA00004202"/>
    </source>
</evidence>
<name>A0ABQ4G4N5_9ACTN</name>
<reference evidence="8 9" key="1">
    <citation type="submission" date="2021-01" db="EMBL/GenBank/DDBJ databases">
        <title>Whole genome shotgun sequence of Microbispora corallina NBRC 16416.</title>
        <authorList>
            <person name="Komaki H."/>
            <person name="Tamura T."/>
        </authorList>
    </citation>
    <scope>NUCLEOTIDE SEQUENCE [LARGE SCALE GENOMIC DNA]</scope>
    <source>
        <strain evidence="8 9">NBRC 16416</strain>
    </source>
</reference>
<dbReference type="Gene3D" id="3.90.550.10">
    <property type="entry name" value="Spore Coat Polysaccharide Biosynthesis Protein SpsA, Chain A"/>
    <property type="match status" value="1"/>
</dbReference>
<gene>
    <name evidence="8" type="ORF">Mco01_50070</name>
</gene>
<keyword evidence="6" id="KW-0472">Membrane</keyword>
<evidence type="ECO:0000256" key="2">
    <source>
        <dbReference type="ARBA" id="ARBA00010488"/>
    </source>
</evidence>
<dbReference type="Proteomes" id="UP000603904">
    <property type="component" value="Unassembled WGS sequence"/>
</dbReference>